<dbReference type="PANTHER" id="PTHR46392">
    <property type="entry name" value="DUAL SERINE/THREONINE AND TYROSINE PROTEIN KINASE"/>
    <property type="match status" value="1"/>
</dbReference>
<reference evidence="9" key="1">
    <citation type="submission" date="2025-08" db="UniProtKB">
        <authorList>
            <consortium name="RefSeq"/>
        </authorList>
    </citation>
    <scope>IDENTIFICATION</scope>
    <source>
        <tissue evidence="9">Testes</tissue>
    </source>
</reference>
<dbReference type="RefSeq" id="XP_006822236.1">
    <property type="nucleotide sequence ID" value="XM_006822173.1"/>
</dbReference>
<evidence type="ECO:0000259" key="7">
    <source>
        <dbReference type="PROSITE" id="PS50011"/>
    </source>
</evidence>
<evidence type="ECO:0000313" key="9">
    <source>
        <dbReference type="RefSeq" id="XP_006822236.1"/>
    </source>
</evidence>
<evidence type="ECO:0000256" key="1">
    <source>
        <dbReference type="ARBA" id="ARBA00004496"/>
    </source>
</evidence>
<keyword evidence="4" id="KW-0723">Serine/threonine-protein kinase</keyword>
<dbReference type="InterPro" id="IPR001245">
    <property type="entry name" value="Ser-Thr/Tyr_kinase_cat_dom"/>
</dbReference>
<evidence type="ECO:0000256" key="6">
    <source>
        <dbReference type="ARBA" id="ARBA00022777"/>
    </source>
</evidence>
<name>A0ABM0MQE5_SACKO</name>
<keyword evidence="6" id="KW-0418">Kinase</keyword>
<dbReference type="Pfam" id="PF00350">
    <property type="entry name" value="Dynamin_N"/>
    <property type="match status" value="1"/>
</dbReference>
<dbReference type="Gene3D" id="1.10.510.10">
    <property type="entry name" value="Transferase(Phosphotransferase) domain 1"/>
    <property type="match status" value="1"/>
</dbReference>
<comment type="similarity">
    <text evidence="2">Belongs to the protein kinase superfamily. TKL Ser/Thr protein kinase family. ROCO subfamily.</text>
</comment>
<keyword evidence="5" id="KW-0808">Transferase</keyword>
<dbReference type="Gene3D" id="3.40.50.300">
    <property type="entry name" value="P-loop containing nucleotide triphosphate hydrolases"/>
    <property type="match status" value="1"/>
</dbReference>
<gene>
    <name evidence="9" type="primary">LOC102800939</name>
</gene>
<evidence type="ECO:0000256" key="2">
    <source>
        <dbReference type="ARBA" id="ARBA00008171"/>
    </source>
</evidence>
<dbReference type="Pfam" id="PF07714">
    <property type="entry name" value="PK_Tyr_Ser-Thr"/>
    <property type="match status" value="1"/>
</dbReference>
<dbReference type="InterPro" id="IPR045063">
    <property type="entry name" value="Dynamin_N"/>
</dbReference>
<dbReference type="GeneID" id="102800939"/>
<dbReference type="InterPro" id="IPR000719">
    <property type="entry name" value="Prot_kinase_dom"/>
</dbReference>
<proteinExistence type="inferred from homology"/>
<dbReference type="PANTHER" id="PTHR46392:SF1">
    <property type="entry name" value="DUAL SERINE_THREONINE AND TYROSINE PROTEIN KINASE"/>
    <property type="match status" value="1"/>
</dbReference>
<protein>
    <submittedName>
        <fullName evidence="9">Dual serine/threonine and tyrosine protein kinase-like</fullName>
    </submittedName>
</protein>
<dbReference type="InterPro" id="IPR051302">
    <property type="entry name" value="Dual_SerThr-Tyr_Kinase"/>
</dbReference>
<accession>A0ABM0MQE5</accession>
<evidence type="ECO:0000256" key="3">
    <source>
        <dbReference type="ARBA" id="ARBA00022490"/>
    </source>
</evidence>
<dbReference type="SUPFAM" id="SSF52540">
    <property type="entry name" value="P-loop containing nucleoside triphosphate hydrolases"/>
    <property type="match status" value="1"/>
</dbReference>
<organism evidence="8 9">
    <name type="scientific">Saccoglossus kowalevskii</name>
    <name type="common">Acorn worm</name>
    <dbReference type="NCBI Taxonomy" id="10224"/>
    <lineage>
        <taxon>Eukaryota</taxon>
        <taxon>Metazoa</taxon>
        <taxon>Hemichordata</taxon>
        <taxon>Enteropneusta</taxon>
        <taxon>Harrimaniidae</taxon>
        <taxon>Saccoglossus</taxon>
    </lineage>
</organism>
<feature type="domain" description="Protein kinase" evidence="7">
    <location>
        <begin position="592"/>
        <end position="873"/>
    </location>
</feature>
<evidence type="ECO:0000256" key="5">
    <source>
        <dbReference type="ARBA" id="ARBA00022679"/>
    </source>
</evidence>
<keyword evidence="3" id="KW-0963">Cytoplasm</keyword>
<evidence type="ECO:0000313" key="8">
    <source>
        <dbReference type="Proteomes" id="UP000694865"/>
    </source>
</evidence>
<dbReference type="InterPro" id="IPR011009">
    <property type="entry name" value="Kinase-like_dom_sf"/>
</dbReference>
<dbReference type="SUPFAM" id="SSF56112">
    <property type="entry name" value="Protein kinase-like (PK-like)"/>
    <property type="match status" value="1"/>
</dbReference>
<keyword evidence="8" id="KW-1185">Reference proteome</keyword>
<dbReference type="InterPro" id="IPR027417">
    <property type="entry name" value="P-loop_NTPase"/>
</dbReference>
<sequence length="874" mass="98457">MSLSLEQVYSEFKLKQKKLGQLYQDTNGYVQRVQSVIRRPLRKKLQPILLSEQDDLNVKRVVECSPKLYVLGHTRCGKKSFINKLLGRKLLPPSDLPCTTTFIKISYCESGYIQMLDTKGTVVKRDTVGEESIPDGYTNSSPVFTTANEIEMIEIGINHPLLENGVTICYLSTSDLDCAADIIRKECKESILLPIIYLVDSNYGIRRRDQQMLCTINNLSADLSIIYVGNKVDVDRVAEAMDMPSDDSDEESGEELSVDKKRITFKTLLDHGFISGDADSVESCRDFYGVSSKTVTGFDNEFQRLKATIASLTQNILNEYTVQASITLHSTLVGLFLSIGVPALRKSDINSKHTAANKELFVRGIIAAHERVEHTTESMTEIIDDALTGSKSVITTLAANMKYDPIKIEHSVHKDEMLIQLRNQVQQLVIMKFSQIMQMKLGYEIENLVKNVTGLLEQGTKSLGKLLANYTCSIIPVPKVSNMQEKLQFHVRSHLIGTHKKQGLRQKLSYMLMGLTVNDKWRETVAMEILNYISVNDIIEIISKDIHRGINSYEKKMLTLIGCLDTMSEVMSLSSDVKDTPDVVTNICYTLQSSEATFASLNYGLLVISDDASEAKQEFSGKRHAIKRLEAWGKFGDVVVRIAKDNKYHKREAVLVSIARHVFNLDNIIVPVLGSVDCVIYGETRIATIVPYIDRNLWTTLSDGSLQKEKVKSRLRIARLLSFGCEYLSDQGFPVVDLRPTNIMLKADWTPTINMLKSRDDSIPYPDGKIPFHIPPEEYTNPPSSDISPFITTNASAVYSFGVLLWLLLLGRFRRPTYADVDDAQKIEIPENNMVESICLIDHKDKKIHNVLKRCFSTDPLQRPSWSKIVSFLA</sequence>
<dbReference type="PRINTS" id="PR00449">
    <property type="entry name" value="RASTRNSFRMNG"/>
</dbReference>
<dbReference type="Proteomes" id="UP000694865">
    <property type="component" value="Unplaced"/>
</dbReference>
<comment type="subcellular location">
    <subcellularLocation>
        <location evidence="1">Cytoplasm</location>
    </subcellularLocation>
</comment>
<dbReference type="PROSITE" id="PS50011">
    <property type="entry name" value="PROTEIN_KINASE_DOM"/>
    <property type="match status" value="1"/>
</dbReference>
<evidence type="ECO:0000256" key="4">
    <source>
        <dbReference type="ARBA" id="ARBA00022527"/>
    </source>
</evidence>